<dbReference type="NCBIfam" id="TIGR01549">
    <property type="entry name" value="HAD-SF-IA-v1"/>
    <property type="match status" value="1"/>
</dbReference>
<comment type="caution">
    <text evidence="1">The sequence shown here is derived from an EMBL/GenBank/DDBJ whole genome shotgun (WGS) entry which is preliminary data.</text>
</comment>
<dbReference type="InterPro" id="IPR036412">
    <property type="entry name" value="HAD-like_sf"/>
</dbReference>
<name>A0A444MPR2_9SPHI</name>
<dbReference type="Gene3D" id="1.10.150.240">
    <property type="entry name" value="Putative phosphatase, domain 2"/>
    <property type="match status" value="1"/>
</dbReference>
<reference evidence="1 2" key="1">
    <citation type="submission" date="2019-01" db="EMBL/GenBank/DDBJ databases">
        <title>Mucilaginibacter antarcticum sp. nov., isolated from antarctic soil.</title>
        <authorList>
            <person name="Yan Y.-Q."/>
            <person name="Du Z.-J."/>
        </authorList>
    </citation>
    <scope>NUCLEOTIDE SEQUENCE [LARGE SCALE GENOMIC DNA]</scope>
    <source>
        <strain evidence="1 2">F01003</strain>
    </source>
</reference>
<dbReference type="Proteomes" id="UP000286701">
    <property type="component" value="Unassembled WGS sequence"/>
</dbReference>
<dbReference type="GO" id="GO:0005829">
    <property type="term" value="C:cytosol"/>
    <property type="evidence" value="ECO:0007669"/>
    <property type="project" value="TreeGrafter"/>
</dbReference>
<dbReference type="PANTHER" id="PTHR43434">
    <property type="entry name" value="PHOSPHOGLYCOLATE PHOSPHATASE"/>
    <property type="match status" value="1"/>
</dbReference>
<dbReference type="Gene3D" id="3.40.50.1000">
    <property type="entry name" value="HAD superfamily/HAD-like"/>
    <property type="match status" value="1"/>
</dbReference>
<dbReference type="SUPFAM" id="SSF56784">
    <property type="entry name" value="HAD-like"/>
    <property type="match status" value="1"/>
</dbReference>
<dbReference type="RefSeq" id="WP_128534192.1">
    <property type="nucleotide sequence ID" value="NZ_SBIW01000004.1"/>
</dbReference>
<gene>
    <name evidence="1" type="ORF">EPL05_11940</name>
</gene>
<keyword evidence="2" id="KW-1185">Reference proteome</keyword>
<dbReference type="GO" id="GO:0006281">
    <property type="term" value="P:DNA repair"/>
    <property type="evidence" value="ECO:0007669"/>
    <property type="project" value="TreeGrafter"/>
</dbReference>
<dbReference type="InterPro" id="IPR023198">
    <property type="entry name" value="PGP-like_dom2"/>
</dbReference>
<organism evidence="1 2">
    <name type="scientific">Mucilaginibacter gilvus</name>
    <dbReference type="NCBI Taxonomy" id="2305909"/>
    <lineage>
        <taxon>Bacteria</taxon>
        <taxon>Pseudomonadati</taxon>
        <taxon>Bacteroidota</taxon>
        <taxon>Sphingobacteriia</taxon>
        <taxon>Sphingobacteriales</taxon>
        <taxon>Sphingobacteriaceae</taxon>
        <taxon>Mucilaginibacter</taxon>
    </lineage>
</organism>
<dbReference type="PRINTS" id="PR00413">
    <property type="entry name" value="HADHALOGNASE"/>
</dbReference>
<dbReference type="SFLD" id="SFLDS00003">
    <property type="entry name" value="Haloacid_Dehalogenase"/>
    <property type="match status" value="1"/>
</dbReference>
<protein>
    <submittedName>
        <fullName evidence="1">HAD family hydrolase</fullName>
    </submittedName>
</protein>
<dbReference type="EMBL" id="SBIW01000004">
    <property type="protein sequence ID" value="RWY52605.1"/>
    <property type="molecule type" value="Genomic_DNA"/>
</dbReference>
<dbReference type="GO" id="GO:0008967">
    <property type="term" value="F:phosphoglycolate phosphatase activity"/>
    <property type="evidence" value="ECO:0007669"/>
    <property type="project" value="TreeGrafter"/>
</dbReference>
<dbReference type="AlphaFoldDB" id="A0A444MPR2"/>
<accession>A0A444MPR2</accession>
<dbReference type="InterPro" id="IPR050155">
    <property type="entry name" value="HAD-like_hydrolase_sf"/>
</dbReference>
<dbReference type="OrthoDB" id="5504491at2"/>
<evidence type="ECO:0000313" key="2">
    <source>
        <dbReference type="Proteomes" id="UP000286701"/>
    </source>
</evidence>
<dbReference type="SFLD" id="SFLDG01135">
    <property type="entry name" value="C1.5.6:_HAD__Beta-PGM__Phospha"/>
    <property type="match status" value="1"/>
</dbReference>
<sequence>MSIKLVVFDMAGTTVKDENKVTETFRLALEKYGYQVTYDSINPLMGYEKSVAITKMLHLLEPDTEKITRELIKNIHKEFIALMINYYKKAPALEALPNAEETMATLRKTGIKIGVNTGFSKDIAETIIERLQWCEKGLIDYLIGSDEVENGRPDPSMINRMMKLAGITDPQEVAKVGDTEVDIREGQNAGCKYVIAVTTGAFTRTELEPYNPTHILDDIAGVLDIVLN</sequence>
<dbReference type="InterPro" id="IPR023214">
    <property type="entry name" value="HAD_sf"/>
</dbReference>
<proteinExistence type="predicted"/>
<dbReference type="InterPro" id="IPR006439">
    <property type="entry name" value="HAD-SF_hydro_IA"/>
</dbReference>
<dbReference type="PANTHER" id="PTHR43434:SF19">
    <property type="entry name" value="PHOSPHONOACETALDEHYDE HYDROLASE"/>
    <property type="match status" value="1"/>
</dbReference>
<evidence type="ECO:0000313" key="1">
    <source>
        <dbReference type="EMBL" id="RWY52605.1"/>
    </source>
</evidence>
<dbReference type="SFLD" id="SFLDG01129">
    <property type="entry name" value="C1.5:_HAD__Beta-PGM__Phosphata"/>
    <property type="match status" value="1"/>
</dbReference>
<dbReference type="InterPro" id="IPR041492">
    <property type="entry name" value="HAD_2"/>
</dbReference>
<keyword evidence="1" id="KW-0378">Hydrolase</keyword>
<dbReference type="Pfam" id="PF13419">
    <property type="entry name" value="HAD_2"/>
    <property type="match status" value="1"/>
</dbReference>